<name>A0A4Y7T6U0_COPMI</name>
<protein>
    <submittedName>
        <fullName evidence="1">Uncharacterized protein</fullName>
    </submittedName>
</protein>
<gene>
    <name evidence="1" type="ORF">FA13DRAFT_598010</name>
</gene>
<dbReference type="AlphaFoldDB" id="A0A4Y7T6U0"/>
<evidence type="ECO:0000313" key="2">
    <source>
        <dbReference type="Proteomes" id="UP000298030"/>
    </source>
</evidence>
<dbReference type="EMBL" id="QPFP01000025">
    <property type="protein sequence ID" value="TEB29845.1"/>
    <property type="molecule type" value="Genomic_DNA"/>
</dbReference>
<keyword evidence="2" id="KW-1185">Reference proteome</keyword>
<comment type="caution">
    <text evidence="1">The sequence shown here is derived from an EMBL/GenBank/DDBJ whole genome shotgun (WGS) entry which is preliminary data.</text>
</comment>
<proteinExistence type="predicted"/>
<organism evidence="1 2">
    <name type="scientific">Coprinellus micaceus</name>
    <name type="common">Glistening ink-cap mushroom</name>
    <name type="synonym">Coprinus micaceus</name>
    <dbReference type="NCBI Taxonomy" id="71717"/>
    <lineage>
        <taxon>Eukaryota</taxon>
        <taxon>Fungi</taxon>
        <taxon>Dikarya</taxon>
        <taxon>Basidiomycota</taxon>
        <taxon>Agaricomycotina</taxon>
        <taxon>Agaricomycetes</taxon>
        <taxon>Agaricomycetidae</taxon>
        <taxon>Agaricales</taxon>
        <taxon>Agaricineae</taxon>
        <taxon>Psathyrellaceae</taxon>
        <taxon>Coprinellus</taxon>
    </lineage>
</organism>
<reference evidence="1 2" key="1">
    <citation type="journal article" date="2019" name="Nat. Ecol. Evol.">
        <title>Megaphylogeny resolves global patterns of mushroom evolution.</title>
        <authorList>
            <person name="Varga T."/>
            <person name="Krizsan K."/>
            <person name="Foldi C."/>
            <person name="Dima B."/>
            <person name="Sanchez-Garcia M."/>
            <person name="Sanchez-Ramirez S."/>
            <person name="Szollosi G.J."/>
            <person name="Szarkandi J.G."/>
            <person name="Papp V."/>
            <person name="Albert L."/>
            <person name="Andreopoulos W."/>
            <person name="Angelini C."/>
            <person name="Antonin V."/>
            <person name="Barry K.W."/>
            <person name="Bougher N.L."/>
            <person name="Buchanan P."/>
            <person name="Buyck B."/>
            <person name="Bense V."/>
            <person name="Catcheside P."/>
            <person name="Chovatia M."/>
            <person name="Cooper J."/>
            <person name="Damon W."/>
            <person name="Desjardin D."/>
            <person name="Finy P."/>
            <person name="Geml J."/>
            <person name="Haridas S."/>
            <person name="Hughes K."/>
            <person name="Justo A."/>
            <person name="Karasinski D."/>
            <person name="Kautmanova I."/>
            <person name="Kiss B."/>
            <person name="Kocsube S."/>
            <person name="Kotiranta H."/>
            <person name="LaButti K.M."/>
            <person name="Lechner B.E."/>
            <person name="Liimatainen K."/>
            <person name="Lipzen A."/>
            <person name="Lukacs Z."/>
            <person name="Mihaltcheva S."/>
            <person name="Morgado L.N."/>
            <person name="Niskanen T."/>
            <person name="Noordeloos M.E."/>
            <person name="Ohm R.A."/>
            <person name="Ortiz-Santana B."/>
            <person name="Ovrebo C."/>
            <person name="Racz N."/>
            <person name="Riley R."/>
            <person name="Savchenko A."/>
            <person name="Shiryaev A."/>
            <person name="Soop K."/>
            <person name="Spirin V."/>
            <person name="Szebenyi C."/>
            <person name="Tomsovsky M."/>
            <person name="Tulloss R.E."/>
            <person name="Uehling J."/>
            <person name="Grigoriev I.V."/>
            <person name="Vagvolgyi C."/>
            <person name="Papp T."/>
            <person name="Martin F.M."/>
            <person name="Miettinen O."/>
            <person name="Hibbett D.S."/>
            <person name="Nagy L.G."/>
        </authorList>
    </citation>
    <scope>NUCLEOTIDE SEQUENCE [LARGE SCALE GENOMIC DNA]</scope>
    <source>
        <strain evidence="1 2">FP101781</strain>
    </source>
</reference>
<evidence type="ECO:0000313" key="1">
    <source>
        <dbReference type="EMBL" id="TEB29845.1"/>
    </source>
</evidence>
<dbReference type="Proteomes" id="UP000298030">
    <property type="component" value="Unassembled WGS sequence"/>
</dbReference>
<sequence length="79" mass="8519">MIVGYKKGLGSVMMASSPPHLISPSPATFLPLLSVDEIDCALRLLDRKNVVGGERSSNLYRGRIGCGLRTPTILTFSRS</sequence>
<accession>A0A4Y7T6U0</accession>